<dbReference type="Proteomes" id="UP000268329">
    <property type="component" value="Chromosome"/>
</dbReference>
<keyword evidence="2" id="KW-1185">Reference proteome</keyword>
<organism evidence="1 2">
    <name type="scientific">Streptomyces dangxiongensis</name>
    <dbReference type="NCBI Taxonomy" id="1442032"/>
    <lineage>
        <taxon>Bacteria</taxon>
        <taxon>Bacillati</taxon>
        <taxon>Actinomycetota</taxon>
        <taxon>Actinomycetes</taxon>
        <taxon>Kitasatosporales</taxon>
        <taxon>Streptomycetaceae</taxon>
        <taxon>Streptomyces</taxon>
    </lineage>
</organism>
<dbReference type="OrthoDB" id="116741at2"/>
<dbReference type="KEGG" id="sdd:D9753_18120"/>
<protein>
    <submittedName>
        <fullName evidence="1">Uncharacterized protein</fullName>
    </submittedName>
</protein>
<dbReference type="EMBL" id="CP033073">
    <property type="protein sequence ID" value="AYN40506.1"/>
    <property type="molecule type" value="Genomic_DNA"/>
</dbReference>
<dbReference type="AlphaFoldDB" id="A0A3G2JDU0"/>
<accession>A0A3G2JDU0</accession>
<sequence length="175" mass="19591">MCSEFTVFTKIKPGHAEALREDLATLADPTGDERVHAALRQIGTLHDARHVIFDNDTRFMFASVFDGSWDTYIDDFAKTVVGDRFDKVFSHSEGFPGVRDPGAKEWFLAHQAPAGVFVSAYPDLTVQQIYKDHRVEEAFEEVLDTPEFRAVLDNPDNAELVATPAFQKLLEEASA</sequence>
<proteinExistence type="predicted"/>
<name>A0A3G2JDU0_9ACTN</name>
<evidence type="ECO:0000313" key="1">
    <source>
        <dbReference type="EMBL" id="AYN40506.1"/>
    </source>
</evidence>
<evidence type="ECO:0000313" key="2">
    <source>
        <dbReference type="Proteomes" id="UP000268329"/>
    </source>
</evidence>
<gene>
    <name evidence="1" type="ORF">D9753_18120</name>
</gene>
<reference evidence="1 2" key="1">
    <citation type="submission" date="2018-10" db="EMBL/GenBank/DDBJ databases">
        <title>The genome of Streptomyces dangxiongensis Z022.</title>
        <authorList>
            <person name="Zhang B."/>
        </authorList>
    </citation>
    <scope>NUCLEOTIDE SEQUENCE [LARGE SCALE GENOMIC DNA]</scope>
    <source>
        <strain evidence="1 2">Z022</strain>
    </source>
</reference>